<name>A0A1A8TQP8_9GAMM</name>
<keyword evidence="10" id="KW-1015">Disulfide bond</keyword>
<comment type="subcellular location">
    <subcellularLocation>
        <location evidence="1">Membrane</location>
        <topology evidence="1">Multi-pass membrane protein</topology>
    </subcellularLocation>
</comment>
<evidence type="ECO:0000256" key="1">
    <source>
        <dbReference type="ARBA" id="ARBA00004141"/>
    </source>
</evidence>
<dbReference type="OrthoDB" id="1447144at2"/>
<comment type="pathway">
    <text evidence="11">Porphyrin-containing compound metabolism.</text>
</comment>
<keyword evidence="8" id="KW-0350">Heme biosynthesis</keyword>
<proteinExistence type="predicted"/>
<dbReference type="InterPro" id="IPR050450">
    <property type="entry name" value="COX15/CtaA_HemeA_synthase"/>
</dbReference>
<dbReference type="Proteomes" id="UP000092627">
    <property type="component" value="Unassembled WGS sequence"/>
</dbReference>
<dbReference type="GO" id="GO:0016020">
    <property type="term" value="C:membrane"/>
    <property type="evidence" value="ECO:0007669"/>
    <property type="project" value="UniProtKB-SubCell"/>
</dbReference>
<reference evidence="13 14" key="1">
    <citation type="submission" date="2016-06" db="EMBL/GenBank/DDBJ databases">
        <authorList>
            <person name="Kjaerup R.B."/>
            <person name="Dalgaard T.S."/>
            <person name="Juul-Madsen H.R."/>
        </authorList>
    </citation>
    <scope>NUCLEOTIDE SEQUENCE [LARGE SCALE GENOMIC DNA]</scope>
    <source>
        <strain evidence="13 14">CECT 5080</strain>
    </source>
</reference>
<feature type="transmembrane region" description="Helical" evidence="12">
    <location>
        <begin position="78"/>
        <end position="97"/>
    </location>
</feature>
<keyword evidence="2" id="KW-1003">Cell membrane</keyword>
<dbReference type="STRING" id="295068.MAQ5080_03418"/>
<dbReference type="Pfam" id="PF02628">
    <property type="entry name" value="COX15-CtaA"/>
    <property type="match status" value="1"/>
</dbReference>
<evidence type="ECO:0000256" key="11">
    <source>
        <dbReference type="ARBA" id="ARBA00023444"/>
    </source>
</evidence>
<keyword evidence="7" id="KW-0408">Iron</keyword>
<feature type="transmembrane region" description="Helical" evidence="12">
    <location>
        <begin position="12"/>
        <end position="30"/>
    </location>
</feature>
<dbReference type="GO" id="GO:0006784">
    <property type="term" value="P:heme A biosynthetic process"/>
    <property type="evidence" value="ECO:0007669"/>
    <property type="project" value="InterPro"/>
</dbReference>
<dbReference type="EMBL" id="FLOC01000031">
    <property type="protein sequence ID" value="SBS36304.1"/>
    <property type="molecule type" value="Genomic_DNA"/>
</dbReference>
<keyword evidence="6" id="KW-0560">Oxidoreductase</keyword>
<keyword evidence="14" id="KW-1185">Reference proteome</keyword>
<evidence type="ECO:0000256" key="5">
    <source>
        <dbReference type="ARBA" id="ARBA00022989"/>
    </source>
</evidence>
<organism evidence="13 14">
    <name type="scientific">Marinomonas aquimarina</name>
    <dbReference type="NCBI Taxonomy" id="295068"/>
    <lineage>
        <taxon>Bacteria</taxon>
        <taxon>Pseudomonadati</taxon>
        <taxon>Pseudomonadota</taxon>
        <taxon>Gammaproteobacteria</taxon>
        <taxon>Oceanospirillales</taxon>
        <taxon>Oceanospirillaceae</taxon>
        <taxon>Marinomonas</taxon>
    </lineage>
</organism>
<dbReference type="GO" id="GO:0016163">
    <property type="term" value="F:nitrogenase activity"/>
    <property type="evidence" value="ECO:0007669"/>
    <property type="project" value="InterPro"/>
</dbReference>
<dbReference type="GO" id="GO:0046872">
    <property type="term" value="F:metal ion binding"/>
    <property type="evidence" value="ECO:0007669"/>
    <property type="project" value="UniProtKB-KW"/>
</dbReference>
<evidence type="ECO:0000313" key="14">
    <source>
        <dbReference type="Proteomes" id="UP000092627"/>
    </source>
</evidence>
<feature type="transmembrane region" description="Helical" evidence="12">
    <location>
        <begin position="305"/>
        <end position="326"/>
    </location>
</feature>
<keyword evidence="5 12" id="KW-1133">Transmembrane helix</keyword>
<evidence type="ECO:0000256" key="2">
    <source>
        <dbReference type="ARBA" id="ARBA00022475"/>
    </source>
</evidence>
<dbReference type="AlphaFoldDB" id="A0A1A8TQP8"/>
<sequence length="345" mass="37934">MSSKDLLRRLSFLAFALVIVVIALGAYTRLSHAGLGCPDWPGCYGFLTVPSSVDQLTLAQARFPDAPVESSKGWLEMIHRYAAGCALLLVFSMLAVAKRAQAEAGQIPLGHVLAICLVMSLQAAFGMWTVTLKLWPQIVSMHLLFGVITLSLLYWLWLRQVLLPSEFSTSWPAFIGIALVALILLSQIALGGWLAANYSSLACPDFPTCQGQWWPKADFKQGFDFGQQSIGPNYLGGLMSGEGRIAIHLMHRIGALVCAVAIISVAVYMFKRRRMLALRLIILVCLQCLLGVANVVLHVPVLVAVFHNLLAASLLASMVETLYVVWSASKRRGESYVFHFRSQYH</sequence>
<protein>
    <submittedName>
        <fullName evidence="13">Heme A synthase</fullName>
    </submittedName>
</protein>
<keyword evidence="3 12" id="KW-0812">Transmembrane</keyword>
<feature type="transmembrane region" description="Helical" evidence="12">
    <location>
        <begin position="170"/>
        <end position="196"/>
    </location>
</feature>
<dbReference type="PANTHER" id="PTHR35457">
    <property type="entry name" value="HEME A SYNTHASE"/>
    <property type="match status" value="1"/>
</dbReference>
<gene>
    <name evidence="13" type="primary">ctaA</name>
    <name evidence="13" type="ORF">MAQ5080_03418</name>
</gene>
<keyword evidence="9 12" id="KW-0472">Membrane</keyword>
<evidence type="ECO:0000256" key="9">
    <source>
        <dbReference type="ARBA" id="ARBA00023136"/>
    </source>
</evidence>
<accession>A0A1A8TQP8</accession>
<feature type="transmembrane region" description="Helical" evidence="12">
    <location>
        <begin position="134"/>
        <end position="158"/>
    </location>
</feature>
<evidence type="ECO:0000256" key="4">
    <source>
        <dbReference type="ARBA" id="ARBA00022723"/>
    </source>
</evidence>
<dbReference type="InterPro" id="IPR000318">
    <property type="entry name" value="Nase_comp1_CS"/>
</dbReference>
<evidence type="ECO:0000256" key="12">
    <source>
        <dbReference type="SAM" id="Phobius"/>
    </source>
</evidence>
<dbReference type="PANTHER" id="PTHR35457:SF1">
    <property type="entry name" value="HEME A SYNTHASE"/>
    <property type="match status" value="1"/>
</dbReference>
<feature type="transmembrane region" description="Helical" evidence="12">
    <location>
        <begin position="277"/>
        <end position="299"/>
    </location>
</feature>
<evidence type="ECO:0000256" key="8">
    <source>
        <dbReference type="ARBA" id="ARBA00023133"/>
    </source>
</evidence>
<evidence type="ECO:0000313" key="13">
    <source>
        <dbReference type="EMBL" id="SBS36304.1"/>
    </source>
</evidence>
<dbReference type="InterPro" id="IPR003780">
    <property type="entry name" value="COX15/CtaA_fam"/>
</dbReference>
<keyword evidence="4" id="KW-0479">Metal-binding</keyword>
<feature type="transmembrane region" description="Helical" evidence="12">
    <location>
        <begin position="249"/>
        <end position="270"/>
    </location>
</feature>
<evidence type="ECO:0000256" key="7">
    <source>
        <dbReference type="ARBA" id="ARBA00023004"/>
    </source>
</evidence>
<feature type="transmembrane region" description="Helical" evidence="12">
    <location>
        <begin position="109"/>
        <end position="128"/>
    </location>
</feature>
<evidence type="ECO:0000256" key="6">
    <source>
        <dbReference type="ARBA" id="ARBA00023002"/>
    </source>
</evidence>
<dbReference type="RefSeq" id="WP_067213469.1">
    <property type="nucleotide sequence ID" value="NZ_FLOC01000031.1"/>
</dbReference>
<evidence type="ECO:0000256" key="10">
    <source>
        <dbReference type="ARBA" id="ARBA00023157"/>
    </source>
</evidence>
<dbReference type="PROSITE" id="PS00699">
    <property type="entry name" value="NITROGENASE_1_1"/>
    <property type="match status" value="1"/>
</dbReference>
<evidence type="ECO:0000256" key="3">
    <source>
        <dbReference type="ARBA" id="ARBA00022692"/>
    </source>
</evidence>